<dbReference type="PANTHER" id="PTHR35936">
    <property type="entry name" value="MEMBRANE-BOUND LYTIC MUREIN TRANSGLYCOSYLASE F"/>
    <property type="match status" value="1"/>
</dbReference>
<gene>
    <name evidence="5" type="ORF">H6A13_00105</name>
</gene>
<dbReference type="InterPro" id="IPR001638">
    <property type="entry name" value="Solute-binding_3/MltF_N"/>
</dbReference>
<dbReference type="SMART" id="SM00062">
    <property type="entry name" value="PBPb"/>
    <property type="match status" value="1"/>
</dbReference>
<feature type="chain" id="PRO_5038341105" evidence="3">
    <location>
        <begin position="20"/>
        <end position="282"/>
    </location>
</feature>
<evidence type="ECO:0000313" key="6">
    <source>
        <dbReference type="Proteomes" id="UP000713880"/>
    </source>
</evidence>
<accession>A0A938WYS7</accession>
<dbReference type="RefSeq" id="WP_204907587.1">
    <property type="nucleotide sequence ID" value="NZ_JACJLV010000001.1"/>
</dbReference>
<dbReference type="PROSITE" id="PS51257">
    <property type="entry name" value="PROKAR_LIPOPROTEIN"/>
    <property type="match status" value="1"/>
</dbReference>
<proteinExistence type="predicted"/>
<feature type="domain" description="Solute-binding protein family 3/N-terminal" evidence="4">
    <location>
        <begin position="54"/>
        <end position="276"/>
    </location>
</feature>
<feature type="compositionally biased region" description="Basic and acidic residues" evidence="2">
    <location>
        <begin position="38"/>
        <end position="48"/>
    </location>
</feature>
<dbReference type="EMBL" id="JACJLV010000001">
    <property type="protein sequence ID" value="MBM6825510.1"/>
    <property type="molecule type" value="Genomic_DNA"/>
</dbReference>
<evidence type="ECO:0000259" key="4">
    <source>
        <dbReference type="SMART" id="SM00062"/>
    </source>
</evidence>
<evidence type="ECO:0000313" key="5">
    <source>
        <dbReference type="EMBL" id="MBM6825510.1"/>
    </source>
</evidence>
<sequence length="282" mass="30500">MKKRVTLLLALMSASAMLAAGCGGGSESTGAEETGGDTSKEETASFEEKQEGDTFTVGFDQNFPPMGFVGDDGEYTGFDLDLAKEVCERQGWEFVPQPIAWETKDATLNSGEIDCIWNGFTMNGREDEYTWSDPYLDNQQVFVVRSDSGIESEEDLAGKIVDVQTESSAQAALDDNPELADTFGTLQVIPDYDTGFMELESGAVDAVAMDIVVASYQIESRGADFTILDESIASEEYGIGFAKGNEALRDTVQATLEEMAADGTMAEISEKWFGEDITTIGK</sequence>
<feature type="region of interest" description="Disordered" evidence="2">
    <location>
        <begin position="22"/>
        <end position="48"/>
    </location>
</feature>
<dbReference type="CDD" id="cd00996">
    <property type="entry name" value="PBP2_AatB_like"/>
    <property type="match status" value="1"/>
</dbReference>
<dbReference type="AlphaFoldDB" id="A0A938WYS7"/>
<organism evidence="5 6">
    <name type="scientific">Mordavella massiliensis</name>
    <dbReference type="NCBI Taxonomy" id="1871024"/>
    <lineage>
        <taxon>Bacteria</taxon>
        <taxon>Bacillati</taxon>
        <taxon>Bacillota</taxon>
        <taxon>Clostridia</taxon>
        <taxon>Eubacteriales</taxon>
        <taxon>Clostridiaceae</taxon>
        <taxon>Mordavella</taxon>
    </lineage>
</organism>
<evidence type="ECO:0000256" key="1">
    <source>
        <dbReference type="ARBA" id="ARBA00022729"/>
    </source>
</evidence>
<dbReference type="PANTHER" id="PTHR35936:SF34">
    <property type="entry name" value="ABC TRANSPORTER EXTRACELLULAR-BINDING PROTEIN YCKB-RELATED"/>
    <property type="match status" value="1"/>
</dbReference>
<evidence type="ECO:0000256" key="2">
    <source>
        <dbReference type="SAM" id="MobiDB-lite"/>
    </source>
</evidence>
<keyword evidence="1 3" id="KW-0732">Signal</keyword>
<dbReference type="SUPFAM" id="SSF53850">
    <property type="entry name" value="Periplasmic binding protein-like II"/>
    <property type="match status" value="1"/>
</dbReference>
<name>A0A938WYS7_9CLOT</name>
<reference evidence="5" key="1">
    <citation type="submission" date="2020-08" db="EMBL/GenBank/DDBJ databases">
        <authorList>
            <person name="Cejkova D."/>
            <person name="Kubasova T."/>
            <person name="Jahodarova E."/>
            <person name="Rychlik I."/>
        </authorList>
    </citation>
    <scope>NUCLEOTIDE SEQUENCE</scope>
    <source>
        <strain evidence="5">An420c</strain>
    </source>
</reference>
<comment type="caution">
    <text evidence="5">The sequence shown here is derived from an EMBL/GenBank/DDBJ whole genome shotgun (WGS) entry which is preliminary data.</text>
</comment>
<protein>
    <submittedName>
        <fullName evidence="5">Amino acid ABC transporter substrate-binding protein</fullName>
    </submittedName>
</protein>
<evidence type="ECO:0000256" key="3">
    <source>
        <dbReference type="SAM" id="SignalP"/>
    </source>
</evidence>
<reference evidence="5" key="2">
    <citation type="journal article" date="2021" name="Sci. Rep.">
        <title>The distribution of antibiotic resistance genes in chicken gut microbiota commensals.</title>
        <authorList>
            <person name="Juricova H."/>
            <person name="Matiasovicova J."/>
            <person name="Kubasova T."/>
            <person name="Cejkova D."/>
            <person name="Rychlik I."/>
        </authorList>
    </citation>
    <scope>NUCLEOTIDE SEQUENCE</scope>
    <source>
        <strain evidence="5">An420c</strain>
    </source>
</reference>
<dbReference type="Pfam" id="PF00497">
    <property type="entry name" value="SBP_bac_3"/>
    <property type="match status" value="1"/>
</dbReference>
<dbReference type="Proteomes" id="UP000713880">
    <property type="component" value="Unassembled WGS sequence"/>
</dbReference>
<dbReference type="Gene3D" id="3.40.190.10">
    <property type="entry name" value="Periplasmic binding protein-like II"/>
    <property type="match status" value="2"/>
</dbReference>
<keyword evidence="6" id="KW-1185">Reference proteome</keyword>
<feature type="signal peptide" evidence="3">
    <location>
        <begin position="1"/>
        <end position="19"/>
    </location>
</feature>